<keyword evidence="2" id="KW-0680">Restriction system</keyword>
<organism evidence="6 7">
    <name type="scientific">Holdemanella biformis</name>
    <dbReference type="NCBI Taxonomy" id="1735"/>
    <lineage>
        <taxon>Bacteria</taxon>
        <taxon>Bacillati</taxon>
        <taxon>Bacillota</taxon>
        <taxon>Erysipelotrichia</taxon>
        <taxon>Erysipelotrichales</taxon>
        <taxon>Erysipelotrichaceae</taxon>
        <taxon>Holdemanella</taxon>
    </lineage>
</organism>
<accession>A0A412J0F1</accession>
<dbReference type="InterPro" id="IPR051212">
    <property type="entry name" value="Type-I_RE_S_subunit"/>
</dbReference>
<protein>
    <recommendedName>
        <fullName evidence="5">Type I restriction modification DNA specificity domain-containing protein</fullName>
    </recommendedName>
</protein>
<evidence type="ECO:0000256" key="2">
    <source>
        <dbReference type="ARBA" id="ARBA00022747"/>
    </source>
</evidence>
<feature type="domain" description="Type I restriction modification DNA specificity" evidence="5">
    <location>
        <begin position="50"/>
        <end position="213"/>
    </location>
</feature>
<dbReference type="Proteomes" id="UP000285274">
    <property type="component" value="Unassembled WGS sequence"/>
</dbReference>
<evidence type="ECO:0000256" key="3">
    <source>
        <dbReference type="ARBA" id="ARBA00023125"/>
    </source>
</evidence>
<proteinExistence type="inferred from homology"/>
<comment type="caution">
    <text evidence="6">The sequence shown here is derived from an EMBL/GenBank/DDBJ whole genome shotgun (WGS) entry which is preliminary data.</text>
</comment>
<gene>
    <name evidence="6" type="ORF">DWX92_07255</name>
</gene>
<dbReference type="RefSeq" id="WP_118320129.1">
    <property type="nucleotide sequence ID" value="NZ_QRVM01000031.1"/>
</dbReference>
<dbReference type="Gene3D" id="3.90.220.20">
    <property type="entry name" value="DNA methylase specificity domains"/>
    <property type="match status" value="1"/>
</dbReference>
<keyword evidence="3" id="KW-0238">DNA-binding</keyword>
<dbReference type="Pfam" id="PF01420">
    <property type="entry name" value="Methylase_S"/>
    <property type="match status" value="1"/>
</dbReference>
<name>A0A412J0F1_9FIRM</name>
<comment type="subunit">
    <text evidence="4">The methyltransferase is composed of M and S polypeptides.</text>
</comment>
<reference evidence="6 7" key="1">
    <citation type="submission" date="2018-08" db="EMBL/GenBank/DDBJ databases">
        <title>A genome reference for cultivated species of the human gut microbiota.</title>
        <authorList>
            <person name="Zou Y."/>
            <person name="Xue W."/>
            <person name="Luo G."/>
        </authorList>
    </citation>
    <scope>NUCLEOTIDE SEQUENCE [LARGE SCALE GENOMIC DNA]</scope>
    <source>
        <strain evidence="6 7">AF22-10AC</strain>
    </source>
</reference>
<dbReference type="AlphaFoldDB" id="A0A412J0F1"/>
<sequence length="215" mass="24905">MHKEKEKLIADKKIKKDKNTSIIYRRDNSYYEKFDKSEKCIDDEIPFEIPDNWCWTRLGNVGETNVGLTYKPSDITDSTGTLVLRSSNIQNNKLNYSDNVYVSCTIPEKAFIYKGDLLICARNGSRSLVGKCAVFDEERAAFGAFMAKFCSDYNDYIKLYLDSPMFRLQLEGVKTETINQITQSNLKKQLLPFPPKREQKRIIKKINEITNLLEL</sequence>
<dbReference type="PANTHER" id="PTHR43140">
    <property type="entry name" value="TYPE-1 RESTRICTION ENZYME ECOKI SPECIFICITY PROTEIN"/>
    <property type="match status" value="1"/>
</dbReference>
<comment type="similarity">
    <text evidence="1">Belongs to the type-I restriction system S methylase family.</text>
</comment>
<dbReference type="InterPro" id="IPR044946">
    <property type="entry name" value="Restrct_endonuc_typeI_TRD_sf"/>
</dbReference>
<evidence type="ECO:0000313" key="6">
    <source>
        <dbReference type="EMBL" id="RGS45807.1"/>
    </source>
</evidence>
<dbReference type="InterPro" id="IPR000055">
    <property type="entry name" value="Restrct_endonuc_typeI_TRD"/>
</dbReference>
<dbReference type="EMBL" id="QRVM01000031">
    <property type="protein sequence ID" value="RGS45807.1"/>
    <property type="molecule type" value="Genomic_DNA"/>
</dbReference>
<evidence type="ECO:0000256" key="1">
    <source>
        <dbReference type="ARBA" id="ARBA00010923"/>
    </source>
</evidence>
<evidence type="ECO:0000313" key="7">
    <source>
        <dbReference type="Proteomes" id="UP000285274"/>
    </source>
</evidence>
<dbReference type="GO" id="GO:0003677">
    <property type="term" value="F:DNA binding"/>
    <property type="evidence" value="ECO:0007669"/>
    <property type="project" value="UniProtKB-KW"/>
</dbReference>
<dbReference type="PANTHER" id="PTHR43140:SF1">
    <property type="entry name" value="TYPE I RESTRICTION ENZYME ECOKI SPECIFICITY SUBUNIT"/>
    <property type="match status" value="1"/>
</dbReference>
<evidence type="ECO:0000256" key="4">
    <source>
        <dbReference type="ARBA" id="ARBA00038652"/>
    </source>
</evidence>
<dbReference type="SUPFAM" id="SSF116734">
    <property type="entry name" value="DNA methylase specificity domain"/>
    <property type="match status" value="1"/>
</dbReference>
<evidence type="ECO:0000259" key="5">
    <source>
        <dbReference type="Pfam" id="PF01420"/>
    </source>
</evidence>
<dbReference type="GO" id="GO:0009307">
    <property type="term" value="P:DNA restriction-modification system"/>
    <property type="evidence" value="ECO:0007669"/>
    <property type="project" value="UniProtKB-KW"/>
</dbReference>